<proteinExistence type="predicted"/>
<feature type="region of interest" description="Disordered" evidence="1">
    <location>
        <begin position="1"/>
        <end position="48"/>
    </location>
</feature>
<dbReference type="PANTHER" id="PTHR39460:SF1">
    <property type="entry name" value="C6 TRANSCRIPTION FACTOR"/>
    <property type="match status" value="1"/>
</dbReference>
<reference evidence="3 4" key="1">
    <citation type="submission" date="2018-05" db="EMBL/GenBank/DDBJ databases">
        <title>Draft genome sequence of Scytalidium lignicola DSM 105466, a ubiquitous saprotrophic fungus.</title>
        <authorList>
            <person name="Buettner E."/>
            <person name="Gebauer A.M."/>
            <person name="Hofrichter M."/>
            <person name="Liers C."/>
            <person name="Kellner H."/>
        </authorList>
    </citation>
    <scope>NUCLEOTIDE SEQUENCE [LARGE SCALE GENOMIC DNA]</scope>
    <source>
        <strain evidence="3 4">DSM 105466</strain>
    </source>
</reference>
<evidence type="ECO:0000313" key="3">
    <source>
        <dbReference type="EMBL" id="RFU25299.1"/>
    </source>
</evidence>
<feature type="region of interest" description="Disordered" evidence="1">
    <location>
        <begin position="146"/>
        <end position="169"/>
    </location>
</feature>
<sequence length="409" mass="43214">MIRTTSILSSSEASKMAGGLGGECSTSSSPRTTPPVSHHGPAPARRNKLRPWLRHRPGKLQHLHFTIFILLACCLSFSSAYYIKEEMVEDVDASGGEDSELFGSAFASLAKTGTIVIDQRPPPVPGSWRLASEEESIVQRRDLAASPAASHTASMTSSSSSTTESPSPLPSLFDSGYSSNITTSCSSFISNFLSNSTFKSCYPLSLLLQNSQSFFQAERSLVRITQTLDATCAADLETCTAVMNDLASNITSTDNCASDLSSGNPLVEQTRLGFISYPTLYKASCLRNPATSSYCFADAITNSTNPTDSYIYYLPLNSSLPGGSLPTCSSCLQNTMAVYDSAAADRSQPIASTYVGAAQMVDLNCGPTFVNASLPAATTQNAVAPGAMVPSLWGTAPLLAVGLVMSGWL</sequence>
<dbReference type="EMBL" id="NCSJ02000344">
    <property type="protein sequence ID" value="RFU25299.1"/>
    <property type="molecule type" value="Genomic_DNA"/>
</dbReference>
<protein>
    <recommendedName>
        <fullName evidence="2">DUF7729 domain-containing protein</fullName>
    </recommendedName>
</protein>
<feature type="non-terminal residue" evidence="3">
    <location>
        <position position="409"/>
    </location>
</feature>
<feature type="compositionally biased region" description="Polar residues" evidence="1">
    <location>
        <begin position="1"/>
        <end position="13"/>
    </location>
</feature>
<dbReference type="OMA" id="YCYVEAA"/>
<dbReference type="OrthoDB" id="2564812at2759"/>
<accession>A0A3E2GW07</accession>
<name>A0A3E2GW07_SCYLI</name>
<organism evidence="3 4">
    <name type="scientific">Scytalidium lignicola</name>
    <name type="common">Hyphomycete</name>
    <dbReference type="NCBI Taxonomy" id="5539"/>
    <lineage>
        <taxon>Eukaryota</taxon>
        <taxon>Fungi</taxon>
        <taxon>Dikarya</taxon>
        <taxon>Ascomycota</taxon>
        <taxon>Pezizomycotina</taxon>
        <taxon>Leotiomycetes</taxon>
        <taxon>Leotiomycetes incertae sedis</taxon>
        <taxon>Scytalidium</taxon>
    </lineage>
</organism>
<evidence type="ECO:0000313" key="4">
    <source>
        <dbReference type="Proteomes" id="UP000258309"/>
    </source>
</evidence>
<evidence type="ECO:0000259" key="2">
    <source>
        <dbReference type="Pfam" id="PF24855"/>
    </source>
</evidence>
<dbReference type="AlphaFoldDB" id="A0A3E2GW07"/>
<comment type="caution">
    <text evidence="3">The sequence shown here is derived from an EMBL/GenBank/DDBJ whole genome shotgun (WGS) entry which is preliminary data.</text>
</comment>
<feature type="non-terminal residue" evidence="3">
    <location>
        <position position="1"/>
    </location>
</feature>
<dbReference type="Proteomes" id="UP000258309">
    <property type="component" value="Unassembled WGS sequence"/>
</dbReference>
<dbReference type="InterPro" id="IPR056146">
    <property type="entry name" value="DUF7729"/>
</dbReference>
<feature type="compositionally biased region" description="Low complexity" evidence="1">
    <location>
        <begin position="146"/>
        <end position="166"/>
    </location>
</feature>
<evidence type="ECO:0000256" key="1">
    <source>
        <dbReference type="SAM" id="MobiDB-lite"/>
    </source>
</evidence>
<dbReference type="PANTHER" id="PTHR39460">
    <property type="entry name" value="EXPRESSED PROTEIN"/>
    <property type="match status" value="1"/>
</dbReference>
<gene>
    <name evidence="3" type="ORF">B7463_g11030</name>
</gene>
<keyword evidence="4" id="KW-1185">Reference proteome</keyword>
<dbReference type="Pfam" id="PF24855">
    <property type="entry name" value="DUF7729"/>
    <property type="match status" value="1"/>
</dbReference>
<feature type="domain" description="DUF7729" evidence="2">
    <location>
        <begin position="168"/>
        <end position="373"/>
    </location>
</feature>
<feature type="compositionally biased region" description="Low complexity" evidence="1">
    <location>
        <begin position="25"/>
        <end position="37"/>
    </location>
</feature>